<keyword evidence="6 9" id="KW-0949">S-adenosyl-L-methionine</keyword>
<dbReference type="InterPro" id="IPR029063">
    <property type="entry name" value="SAM-dependent_MTases_sf"/>
</dbReference>
<keyword evidence="5 9" id="KW-0808">Transferase</keyword>
<protein>
    <recommendedName>
        <fullName evidence="11">SAM-dependent MTase RsmB/NOP-type domain-containing protein</fullName>
    </recommendedName>
</protein>
<feature type="region of interest" description="Disordered" evidence="10">
    <location>
        <begin position="1"/>
        <end position="205"/>
    </location>
</feature>
<feature type="binding site" evidence="9">
    <location>
        <begin position="387"/>
        <end position="393"/>
    </location>
    <ligand>
        <name>S-adenosyl-L-methionine</name>
        <dbReference type="ChEBI" id="CHEBI:59789"/>
    </ligand>
</feature>
<comment type="similarity">
    <text evidence="2 9">Belongs to the class I-like SAM-binding methyltransferase superfamily. RsmB/NOP family.</text>
</comment>
<dbReference type="EMBL" id="JAFHDT010000008">
    <property type="protein sequence ID" value="KAI7807045.1"/>
    <property type="molecule type" value="Genomic_DNA"/>
</dbReference>
<evidence type="ECO:0000256" key="4">
    <source>
        <dbReference type="ARBA" id="ARBA00022603"/>
    </source>
</evidence>
<evidence type="ECO:0000256" key="9">
    <source>
        <dbReference type="PROSITE-ProRule" id="PRU01023"/>
    </source>
</evidence>
<dbReference type="InterPro" id="IPR054728">
    <property type="entry name" value="RsmB-like_ferredoxin"/>
</dbReference>
<evidence type="ECO:0000256" key="1">
    <source>
        <dbReference type="ARBA" id="ARBA00004604"/>
    </source>
</evidence>
<feature type="compositionally biased region" description="Basic residues" evidence="10">
    <location>
        <begin position="42"/>
        <end position="54"/>
    </location>
</feature>
<dbReference type="InterPro" id="IPR049560">
    <property type="entry name" value="MeTrfase_RsmB-F_NOP2_cat"/>
</dbReference>
<dbReference type="InterPro" id="IPR023267">
    <property type="entry name" value="RCMT"/>
</dbReference>
<name>A0A9W7WR69_TRIRA</name>
<dbReference type="PRINTS" id="PR02008">
    <property type="entry name" value="RCMTFAMILY"/>
</dbReference>
<organism evidence="12 13">
    <name type="scientific">Triplophysa rosa</name>
    <name type="common">Cave loach</name>
    <dbReference type="NCBI Taxonomy" id="992332"/>
    <lineage>
        <taxon>Eukaryota</taxon>
        <taxon>Metazoa</taxon>
        <taxon>Chordata</taxon>
        <taxon>Craniata</taxon>
        <taxon>Vertebrata</taxon>
        <taxon>Euteleostomi</taxon>
        <taxon>Actinopterygii</taxon>
        <taxon>Neopterygii</taxon>
        <taxon>Teleostei</taxon>
        <taxon>Ostariophysi</taxon>
        <taxon>Cypriniformes</taxon>
        <taxon>Nemacheilidae</taxon>
        <taxon>Triplophysa</taxon>
    </lineage>
</organism>
<dbReference type="Gene3D" id="3.30.70.1170">
    <property type="entry name" value="Sun protein, domain 3"/>
    <property type="match status" value="1"/>
</dbReference>
<dbReference type="GO" id="GO:0003723">
    <property type="term" value="F:RNA binding"/>
    <property type="evidence" value="ECO:0007669"/>
    <property type="project" value="UniProtKB-UniRule"/>
</dbReference>
<keyword evidence="7 9" id="KW-0694">RNA-binding</keyword>
<comment type="caution">
    <text evidence="12">The sequence shown here is derived from an EMBL/GenBank/DDBJ whole genome shotgun (WGS) entry which is preliminary data.</text>
</comment>
<dbReference type="InterPro" id="IPR023273">
    <property type="entry name" value="RCMT_NOP2"/>
</dbReference>
<dbReference type="Proteomes" id="UP001059041">
    <property type="component" value="Linkage Group LG8"/>
</dbReference>
<evidence type="ECO:0000256" key="10">
    <source>
        <dbReference type="SAM" id="MobiDB-lite"/>
    </source>
</evidence>
<feature type="compositionally biased region" description="Basic residues" evidence="10">
    <location>
        <begin position="680"/>
        <end position="689"/>
    </location>
</feature>
<evidence type="ECO:0000256" key="6">
    <source>
        <dbReference type="ARBA" id="ARBA00022691"/>
    </source>
</evidence>
<feature type="compositionally biased region" description="Acidic residues" evidence="10">
    <location>
        <begin position="124"/>
        <end position="152"/>
    </location>
</feature>
<accession>A0A9W7WR69</accession>
<evidence type="ECO:0000256" key="5">
    <source>
        <dbReference type="ARBA" id="ARBA00022679"/>
    </source>
</evidence>
<dbReference type="GO" id="GO:0005730">
    <property type="term" value="C:nucleolus"/>
    <property type="evidence" value="ECO:0007669"/>
    <property type="project" value="UniProtKB-SubCell"/>
</dbReference>
<reference evidence="12" key="1">
    <citation type="submission" date="2021-02" db="EMBL/GenBank/DDBJ databases">
        <title>Comparative genomics reveals that relaxation of natural selection precedes convergent phenotypic evolution of cavefish.</title>
        <authorList>
            <person name="Peng Z."/>
        </authorList>
    </citation>
    <scope>NUCLEOTIDE SEQUENCE</scope>
    <source>
        <tissue evidence="12">Muscle</tissue>
    </source>
</reference>
<dbReference type="GO" id="GO:0009383">
    <property type="term" value="F:rRNA (cytosine-C5-)-methyltransferase activity"/>
    <property type="evidence" value="ECO:0007669"/>
    <property type="project" value="TreeGrafter"/>
</dbReference>
<dbReference type="GO" id="GO:0070475">
    <property type="term" value="P:rRNA base methylation"/>
    <property type="evidence" value="ECO:0007669"/>
    <property type="project" value="TreeGrafter"/>
</dbReference>
<dbReference type="Pfam" id="PF22458">
    <property type="entry name" value="RsmF-B_ferredox"/>
    <property type="match status" value="1"/>
</dbReference>
<feature type="compositionally biased region" description="Basic and acidic residues" evidence="10">
    <location>
        <begin position="610"/>
        <end position="621"/>
    </location>
</feature>
<dbReference type="InterPro" id="IPR018314">
    <property type="entry name" value="RsmB/NOL1/NOP2-like_CS"/>
</dbReference>
<dbReference type="FunFam" id="3.30.70.1170:FF:000001">
    <property type="entry name" value="Ribosomal RNA methyltransferase Nop2"/>
    <property type="match status" value="1"/>
</dbReference>
<keyword evidence="3" id="KW-0690">Ribosome biogenesis</keyword>
<proteinExistence type="inferred from homology"/>
<feature type="compositionally biased region" description="Acidic residues" evidence="10">
    <location>
        <begin position="171"/>
        <end position="189"/>
    </location>
</feature>
<feature type="active site" description="Nucleophile" evidence="9">
    <location>
        <position position="512"/>
    </location>
</feature>
<comment type="subcellular location">
    <subcellularLocation>
        <location evidence="1">Nucleus</location>
        <location evidence="1">Nucleolus</location>
    </subcellularLocation>
</comment>
<dbReference type="GO" id="GO:0000470">
    <property type="term" value="P:maturation of LSU-rRNA"/>
    <property type="evidence" value="ECO:0007669"/>
    <property type="project" value="TreeGrafter"/>
</dbReference>
<dbReference type="Pfam" id="PF01189">
    <property type="entry name" value="Methyltr_RsmB-F"/>
    <property type="match status" value="1"/>
</dbReference>
<dbReference type="PANTHER" id="PTHR22807:SF30">
    <property type="entry name" value="28S RRNA (CYTOSINE(4447)-C(5))-METHYLTRANSFERASE-RELATED"/>
    <property type="match status" value="1"/>
</dbReference>
<dbReference type="NCBIfam" id="TIGR00446">
    <property type="entry name" value="nop2p"/>
    <property type="match status" value="1"/>
</dbReference>
<evidence type="ECO:0000256" key="2">
    <source>
        <dbReference type="ARBA" id="ARBA00007494"/>
    </source>
</evidence>
<feature type="compositionally biased region" description="Acidic residues" evidence="10">
    <location>
        <begin position="95"/>
        <end position="114"/>
    </location>
</feature>
<dbReference type="PROSITE" id="PS01153">
    <property type="entry name" value="NOL1_NOP2_SUN"/>
    <property type="match status" value="1"/>
</dbReference>
<feature type="binding site" evidence="9">
    <location>
        <position position="411"/>
    </location>
    <ligand>
        <name>S-adenosyl-L-methionine</name>
        <dbReference type="ChEBI" id="CHEBI:59789"/>
    </ligand>
</feature>
<feature type="compositionally biased region" description="Basic and acidic residues" evidence="10">
    <location>
        <begin position="55"/>
        <end position="66"/>
    </location>
</feature>
<dbReference type="PRINTS" id="PR02012">
    <property type="entry name" value="RCMTNOP2"/>
</dbReference>
<feature type="compositionally biased region" description="Polar residues" evidence="10">
    <location>
        <begin position="622"/>
        <end position="634"/>
    </location>
</feature>
<dbReference type="InterPro" id="IPR001678">
    <property type="entry name" value="MeTrfase_RsmB-F_NOP2_dom"/>
</dbReference>
<feature type="compositionally biased region" description="Basic and acidic residues" evidence="10">
    <location>
        <begin position="591"/>
        <end position="600"/>
    </location>
</feature>
<evidence type="ECO:0000259" key="11">
    <source>
        <dbReference type="PROSITE" id="PS51686"/>
    </source>
</evidence>
<feature type="domain" description="SAM-dependent MTase RsmB/NOP-type" evidence="11">
    <location>
        <begin position="295"/>
        <end position="582"/>
    </location>
</feature>
<keyword evidence="4 9" id="KW-0489">Methyltransferase</keyword>
<dbReference type="AlphaFoldDB" id="A0A9W7WR69"/>
<dbReference type="SUPFAM" id="SSF53335">
    <property type="entry name" value="S-adenosyl-L-methionine-dependent methyltransferases"/>
    <property type="match status" value="1"/>
</dbReference>
<feature type="binding site" evidence="9">
    <location>
        <position position="438"/>
    </location>
    <ligand>
        <name>S-adenosyl-L-methionine</name>
        <dbReference type="ChEBI" id="CHEBI:59789"/>
    </ligand>
</feature>
<dbReference type="PROSITE" id="PS51686">
    <property type="entry name" value="SAM_MT_RSMB_NOP"/>
    <property type="match status" value="1"/>
</dbReference>
<feature type="binding site" evidence="9">
    <location>
        <position position="455"/>
    </location>
    <ligand>
        <name>S-adenosyl-L-methionine</name>
        <dbReference type="ChEBI" id="CHEBI:59789"/>
    </ligand>
</feature>
<keyword evidence="13" id="KW-1185">Reference proteome</keyword>
<keyword evidence="8" id="KW-0539">Nucleus</keyword>
<feature type="compositionally biased region" description="Basic and acidic residues" evidence="10">
    <location>
        <begin position="648"/>
        <end position="679"/>
    </location>
</feature>
<dbReference type="PANTHER" id="PTHR22807">
    <property type="entry name" value="NOP2 YEAST -RELATED NOL1/NOP2/FMU SUN DOMAIN-CONTAINING"/>
    <property type="match status" value="1"/>
</dbReference>
<evidence type="ECO:0000313" key="13">
    <source>
        <dbReference type="Proteomes" id="UP001059041"/>
    </source>
</evidence>
<sequence>MGRKLDPTNKVKRGPGRKSRKQKGAETELANFLVEENEPKKLSSRGKKRAIKRAQVKENKKEEKTKKAQKPKKGFSDENSQWLKPAQRKRKIEQSAEDEESDSQWEDDDSEEEGVPFKKQIKGEDDDDDDDMVDDYGADEEDKQDSDGEELLPIEKAARKQKKRQLNQQESIEDDDDDDDEDMSDEEAEEIKQQQEDEDGTTQANFDENDEKFILPSAADRQKEGLLPMDLKAIYQRIKDNVDVLTHFTEKREEGKERSEYLSLLRSDLCTYYSYNQFLISKLMDLFPLSELIDFLEANEIQRPVTIRTNTLKTRRRDLAQALINRGVNLDPIGKWSKVGLVIYDSTVPIGATPEYLSGQYMLQGASSFLPVMALSPQEGELVLDMSSAPGGKTTYMAQLMKNTGTIVANDASADRLKSVVGNIHRLGVTNAIICNYDGRQFPKVMGGFDRVLLDAPCSGTGVISKDPAVKTSKDESDIHRLAHLQKELLLSAIDSVNADSPTGGYLIYCTCSITVEENEWVVDYALKKRNVKLVPTGLDFGNEGFTRFKEKRFHPSLKLSCRFYPHSHNMDGFFVAKFKKFSNLIPTAPKETENEEKSATMETGAPSEKIQKTEKIESKEQAPTSTPLKSTTGMKKKLKQNKAETPIIERKPGGKPDSKKTEGPKKAKIAKLDGEASKKSPKFNKKQKTNGEAKKEVAGEKKVGSPFEKKKNRRNKKNLVNKNRLGKNKFKNLKKMLGQKKSGR</sequence>
<evidence type="ECO:0000256" key="8">
    <source>
        <dbReference type="ARBA" id="ARBA00023242"/>
    </source>
</evidence>
<dbReference type="FunFam" id="3.40.50.150:FF:000734">
    <property type="entry name" value="NOP2 nucleolar protein homolog (yeast)"/>
    <property type="match status" value="1"/>
</dbReference>
<evidence type="ECO:0000256" key="7">
    <source>
        <dbReference type="ARBA" id="ARBA00022884"/>
    </source>
</evidence>
<feature type="region of interest" description="Disordered" evidence="10">
    <location>
        <begin position="588"/>
        <end position="745"/>
    </location>
</feature>
<evidence type="ECO:0000256" key="3">
    <source>
        <dbReference type="ARBA" id="ARBA00022517"/>
    </source>
</evidence>
<feature type="compositionally biased region" description="Basic residues" evidence="10">
    <location>
        <begin position="10"/>
        <end position="22"/>
    </location>
</feature>
<dbReference type="OrthoDB" id="427002at2759"/>
<evidence type="ECO:0000313" key="12">
    <source>
        <dbReference type="EMBL" id="KAI7807045.1"/>
    </source>
</evidence>
<dbReference type="InterPro" id="IPR011023">
    <property type="entry name" value="Nop2p"/>
</dbReference>
<feature type="compositionally biased region" description="Basic and acidic residues" evidence="10">
    <location>
        <begin position="690"/>
        <end position="710"/>
    </location>
</feature>
<feature type="compositionally biased region" description="Basic residues" evidence="10">
    <location>
        <begin position="711"/>
        <end position="745"/>
    </location>
</feature>
<dbReference type="Gene3D" id="3.40.50.150">
    <property type="entry name" value="Vaccinia Virus protein VP39"/>
    <property type="match status" value="1"/>
</dbReference>
<gene>
    <name evidence="12" type="ORF">IRJ41_018203</name>
</gene>